<protein>
    <submittedName>
        <fullName evidence="1">Uncharacterized protein</fullName>
    </submittedName>
</protein>
<gene>
    <name evidence="1" type="ORF">H9873_02965</name>
</gene>
<organism evidence="1 2">
    <name type="scientific">Candidatus Dorea gallistercoris</name>
    <dbReference type="NCBI Taxonomy" id="2838542"/>
    <lineage>
        <taxon>Bacteria</taxon>
        <taxon>Bacillati</taxon>
        <taxon>Bacillota</taxon>
        <taxon>Clostridia</taxon>
        <taxon>Lachnospirales</taxon>
        <taxon>Lachnospiraceae</taxon>
        <taxon>Dorea</taxon>
    </lineage>
</organism>
<sequence length="46" mass="4938">MAQEIIDGGGSPSANVLAGTVTVDKDTWEAVYTNNLDKEVERWSLG</sequence>
<dbReference type="EMBL" id="DXGF01000053">
    <property type="protein sequence ID" value="HIW83267.1"/>
    <property type="molecule type" value="Genomic_DNA"/>
</dbReference>
<comment type="caution">
    <text evidence="1">The sequence shown here is derived from an EMBL/GenBank/DDBJ whole genome shotgun (WGS) entry which is preliminary data.</text>
</comment>
<accession>A0A9D1R917</accession>
<evidence type="ECO:0000313" key="1">
    <source>
        <dbReference type="EMBL" id="HIW83267.1"/>
    </source>
</evidence>
<reference evidence="1" key="1">
    <citation type="journal article" date="2021" name="PeerJ">
        <title>Extensive microbial diversity within the chicken gut microbiome revealed by metagenomics and culture.</title>
        <authorList>
            <person name="Gilroy R."/>
            <person name="Ravi A."/>
            <person name="Getino M."/>
            <person name="Pursley I."/>
            <person name="Horton D.L."/>
            <person name="Alikhan N.F."/>
            <person name="Baker D."/>
            <person name="Gharbi K."/>
            <person name="Hall N."/>
            <person name="Watson M."/>
            <person name="Adriaenssens E.M."/>
            <person name="Foster-Nyarko E."/>
            <person name="Jarju S."/>
            <person name="Secka A."/>
            <person name="Antonio M."/>
            <person name="Oren A."/>
            <person name="Chaudhuri R.R."/>
            <person name="La Ragione R."/>
            <person name="Hildebrand F."/>
            <person name="Pallen M.J."/>
        </authorList>
    </citation>
    <scope>NUCLEOTIDE SEQUENCE</scope>
    <source>
        <strain evidence="1">ChiSxjej1B13-11762</strain>
    </source>
</reference>
<name>A0A9D1R917_9FIRM</name>
<evidence type="ECO:0000313" key="2">
    <source>
        <dbReference type="Proteomes" id="UP000824263"/>
    </source>
</evidence>
<dbReference type="Proteomes" id="UP000824263">
    <property type="component" value="Unassembled WGS sequence"/>
</dbReference>
<proteinExistence type="predicted"/>
<dbReference type="AlphaFoldDB" id="A0A9D1R917"/>
<reference evidence="1" key="2">
    <citation type="submission" date="2021-04" db="EMBL/GenBank/DDBJ databases">
        <authorList>
            <person name="Gilroy R."/>
        </authorList>
    </citation>
    <scope>NUCLEOTIDE SEQUENCE</scope>
    <source>
        <strain evidence="1">ChiSxjej1B13-11762</strain>
    </source>
</reference>